<feature type="chain" id="PRO_5030941644" description="DUF5666 domain-containing protein" evidence="1">
    <location>
        <begin position="22"/>
        <end position="200"/>
    </location>
</feature>
<accession>A0A7U3YL59</accession>
<dbReference type="Proteomes" id="UP000006365">
    <property type="component" value="Chromosome"/>
</dbReference>
<evidence type="ECO:0008006" key="4">
    <source>
        <dbReference type="Google" id="ProtNLM"/>
    </source>
</evidence>
<gene>
    <name evidence="2" type="ordered locus">Despr_1234</name>
</gene>
<evidence type="ECO:0000313" key="3">
    <source>
        <dbReference type="Proteomes" id="UP000006365"/>
    </source>
</evidence>
<dbReference type="PROSITE" id="PS51257">
    <property type="entry name" value="PROKAR_LIPOPROTEIN"/>
    <property type="match status" value="1"/>
</dbReference>
<protein>
    <recommendedName>
        <fullName evidence="4">DUF5666 domain-containing protein</fullName>
    </recommendedName>
</protein>
<keyword evidence="1" id="KW-0732">Signal</keyword>
<dbReference type="RefSeq" id="WP_015723941.1">
    <property type="nucleotide sequence ID" value="NC_014972.1"/>
</dbReference>
<reference evidence="2 3" key="1">
    <citation type="journal article" date="2011" name="Stand. Genomic Sci.">
        <title>Complete genome sequence of Desulfobulbus propionicus type strain (1pr3).</title>
        <authorList>
            <person name="Pagani I."/>
            <person name="Lapidus A."/>
            <person name="Nolan M."/>
            <person name="Lucas S."/>
            <person name="Hammon N."/>
            <person name="Deshpande S."/>
            <person name="Cheng J.F."/>
            <person name="Chertkov O."/>
            <person name="Davenport K."/>
            <person name="Tapia R."/>
            <person name="Han C."/>
            <person name="Goodwin L."/>
            <person name="Pitluck S."/>
            <person name="Liolios K."/>
            <person name="Mavromatis K."/>
            <person name="Ivanova N."/>
            <person name="Mikhailova N."/>
            <person name="Pati A."/>
            <person name="Chen A."/>
            <person name="Palaniappan K."/>
            <person name="Land M."/>
            <person name="Hauser L."/>
            <person name="Chang Y.J."/>
            <person name="Jeffries C.D."/>
            <person name="Detter J.C."/>
            <person name="Brambilla E."/>
            <person name="Kannan K.P."/>
            <person name="Djao O.D."/>
            <person name="Rohde M."/>
            <person name="Pukall R."/>
            <person name="Spring S."/>
            <person name="Goker M."/>
            <person name="Sikorski J."/>
            <person name="Woyke T."/>
            <person name="Bristow J."/>
            <person name="Eisen J.A."/>
            <person name="Markowitz V."/>
            <person name="Hugenholtz P."/>
            <person name="Kyrpides N.C."/>
            <person name="Klenk H.P."/>
        </authorList>
    </citation>
    <scope>NUCLEOTIDE SEQUENCE [LARGE SCALE GENOMIC DNA]</scope>
    <source>
        <strain evidence="3">ATCC 33891 / DSM 2032 / 1pr3</strain>
    </source>
</reference>
<dbReference type="EMBL" id="CP002364">
    <property type="protein sequence ID" value="ADW17399.1"/>
    <property type="molecule type" value="Genomic_DNA"/>
</dbReference>
<sequence>MSKIFSMVMVVACVGILAACAKTEQPVDNQASMQEQQASNLDVQRSSVQSTVATVESVNLKTRMVKLRSLEGRPFTIHVGKEAVNLPQVKAGDRVEITYTESLEVRMAEPGEVIEESSTVVGRAVPGAKPGGFGITETNITAEILDLDKANETATLKMADGSVATVKVQNPANLEKVKVGDTIAIKYLEALEITVKGKKK</sequence>
<feature type="signal peptide" evidence="1">
    <location>
        <begin position="1"/>
        <end position="21"/>
    </location>
</feature>
<organism evidence="2 3">
    <name type="scientific">Desulfobulbus propionicus (strain ATCC 33891 / DSM 2032 / VKM B-1956 / 1pr3)</name>
    <dbReference type="NCBI Taxonomy" id="577650"/>
    <lineage>
        <taxon>Bacteria</taxon>
        <taxon>Pseudomonadati</taxon>
        <taxon>Thermodesulfobacteriota</taxon>
        <taxon>Desulfobulbia</taxon>
        <taxon>Desulfobulbales</taxon>
        <taxon>Desulfobulbaceae</taxon>
        <taxon>Desulfobulbus</taxon>
    </lineage>
</organism>
<dbReference type="KEGG" id="dpr:Despr_1234"/>
<evidence type="ECO:0000256" key="1">
    <source>
        <dbReference type="SAM" id="SignalP"/>
    </source>
</evidence>
<proteinExistence type="predicted"/>
<dbReference type="AlphaFoldDB" id="A0A7U3YL59"/>
<evidence type="ECO:0000313" key="2">
    <source>
        <dbReference type="EMBL" id="ADW17399.1"/>
    </source>
</evidence>
<keyword evidence="3" id="KW-1185">Reference proteome</keyword>
<name>A0A7U3YL59_DESPD</name>